<dbReference type="Gene3D" id="3.60.10.10">
    <property type="entry name" value="Endonuclease/exonuclease/phosphatase"/>
    <property type="match status" value="1"/>
</dbReference>
<name>A0AAW1N7V0_POPJA</name>
<comment type="caution">
    <text evidence="1">The sequence shown here is derived from an EMBL/GenBank/DDBJ whole genome shotgun (WGS) entry which is preliminary data.</text>
</comment>
<reference evidence="1 2" key="1">
    <citation type="journal article" date="2024" name="BMC Genomics">
        <title>De novo assembly and annotation of Popillia japonica's genome with initial clues to its potential as an invasive pest.</title>
        <authorList>
            <person name="Cucini C."/>
            <person name="Boschi S."/>
            <person name="Funari R."/>
            <person name="Cardaioli E."/>
            <person name="Iannotti N."/>
            <person name="Marturano G."/>
            <person name="Paoli F."/>
            <person name="Bruttini M."/>
            <person name="Carapelli A."/>
            <person name="Frati F."/>
            <person name="Nardi F."/>
        </authorList>
    </citation>
    <scope>NUCLEOTIDE SEQUENCE [LARGE SCALE GENOMIC DNA]</scope>
    <source>
        <strain evidence="1">DMR45628</strain>
    </source>
</reference>
<organism evidence="1 2">
    <name type="scientific">Popillia japonica</name>
    <name type="common">Japanese beetle</name>
    <dbReference type="NCBI Taxonomy" id="7064"/>
    <lineage>
        <taxon>Eukaryota</taxon>
        <taxon>Metazoa</taxon>
        <taxon>Ecdysozoa</taxon>
        <taxon>Arthropoda</taxon>
        <taxon>Hexapoda</taxon>
        <taxon>Insecta</taxon>
        <taxon>Pterygota</taxon>
        <taxon>Neoptera</taxon>
        <taxon>Endopterygota</taxon>
        <taxon>Coleoptera</taxon>
        <taxon>Polyphaga</taxon>
        <taxon>Scarabaeiformia</taxon>
        <taxon>Scarabaeidae</taxon>
        <taxon>Rutelinae</taxon>
        <taxon>Popillia</taxon>
    </lineage>
</organism>
<dbReference type="AlphaFoldDB" id="A0AAW1N7V0"/>
<evidence type="ECO:0000313" key="1">
    <source>
        <dbReference type="EMBL" id="KAK9754996.1"/>
    </source>
</evidence>
<accession>A0AAW1N7V0</accession>
<sequence>MAYATVKQQDMDILSVYESNKKRVKGAHWIKDTRTAVAMLILTKNVEVLEHSAGDGHFVLELQTHDIVCCYVSSNIEMHQYQSEVDNIMNRIDRKQTIVLGA</sequence>
<proteinExistence type="predicted"/>
<gene>
    <name evidence="1" type="ORF">QE152_g783</name>
</gene>
<keyword evidence="2" id="KW-1185">Reference proteome</keyword>
<protein>
    <submittedName>
        <fullName evidence="1">Uncharacterized protein</fullName>
    </submittedName>
</protein>
<dbReference type="Proteomes" id="UP001458880">
    <property type="component" value="Unassembled WGS sequence"/>
</dbReference>
<evidence type="ECO:0000313" key="2">
    <source>
        <dbReference type="Proteomes" id="UP001458880"/>
    </source>
</evidence>
<dbReference type="EMBL" id="JASPKY010000004">
    <property type="protein sequence ID" value="KAK9754996.1"/>
    <property type="molecule type" value="Genomic_DNA"/>
</dbReference>
<dbReference type="InterPro" id="IPR036691">
    <property type="entry name" value="Endo/exonu/phosph_ase_sf"/>
</dbReference>